<name>A0A645H8X4_9ZZZZ</name>
<evidence type="ECO:0000313" key="1">
    <source>
        <dbReference type="EMBL" id="MPN34539.1"/>
    </source>
</evidence>
<reference evidence="1" key="1">
    <citation type="submission" date="2019-08" db="EMBL/GenBank/DDBJ databases">
        <authorList>
            <person name="Kucharzyk K."/>
            <person name="Murdoch R.W."/>
            <person name="Higgins S."/>
            <person name="Loffler F."/>
        </authorList>
    </citation>
    <scope>NUCLEOTIDE SEQUENCE</scope>
</reference>
<organism evidence="1">
    <name type="scientific">bioreactor metagenome</name>
    <dbReference type="NCBI Taxonomy" id="1076179"/>
    <lineage>
        <taxon>unclassified sequences</taxon>
        <taxon>metagenomes</taxon>
        <taxon>ecological metagenomes</taxon>
    </lineage>
</organism>
<proteinExistence type="predicted"/>
<dbReference type="AlphaFoldDB" id="A0A645H8X4"/>
<gene>
    <name evidence="1" type="ORF">SDC9_182033</name>
</gene>
<accession>A0A645H8X4</accession>
<protein>
    <submittedName>
        <fullName evidence="1">Uncharacterized protein</fullName>
    </submittedName>
</protein>
<sequence>MQNGTPHFFAVNFESAVPGEVVEAEGVELTAGRVHFAAELFFNGLDHGHFGIVGYVAYAHGGYICGVHAESLGVEPGRVGEVHQHGAWRPHGTDIFSDLENDRDGAQGFGHAANAGGLLPHKSVAQAQVFIFTAGGHLTHAQLGDDVRGAADGIALIGAEGHFKGSVFAFDHAFGKATHDLEPCFINIHQAKLAHR</sequence>
<comment type="caution">
    <text evidence="1">The sequence shown here is derived from an EMBL/GenBank/DDBJ whole genome shotgun (WGS) entry which is preliminary data.</text>
</comment>
<dbReference type="EMBL" id="VSSQ01087636">
    <property type="protein sequence ID" value="MPN34539.1"/>
    <property type="molecule type" value="Genomic_DNA"/>
</dbReference>